<feature type="binding site" evidence="17">
    <location>
        <begin position="797"/>
        <end position="801"/>
    </location>
    <ligand>
        <name>3'-phosphoadenylyl sulfate</name>
        <dbReference type="ChEBI" id="CHEBI:58339"/>
    </ligand>
</feature>
<dbReference type="GO" id="GO:0030210">
    <property type="term" value="P:heparin proteoglycan biosynthetic process"/>
    <property type="evidence" value="ECO:0007669"/>
    <property type="project" value="UniProtKB-UniPathway"/>
</dbReference>
<evidence type="ECO:0000313" key="23">
    <source>
        <dbReference type="EMBL" id="CAD5116612.1"/>
    </source>
</evidence>
<evidence type="ECO:0000256" key="8">
    <source>
        <dbReference type="ARBA" id="ARBA00022801"/>
    </source>
</evidence>
<keyword evidence="15" id="KW-0511">Multifunctional enzyme</keyword>
<evidence type="ECO:0000256" key="15">
    <source>
        <dbReference type="ARBA" id="ARBA00023268"/>
    </source>
</evidence>
<feature type="domain" description="Heparan sulfate-N-deacetylase N-terminal" evidence="22">
    <location>
        <begin position="70"/>
        <end position="266"/>
    </location>
</feature>
<name>A0A7I8VLM9_9ANNE</name>
<dbReference type="GO" id="GO:0015016">
    <property type="term" value="F:heparan sulfate N-sulfotransferase activity"/>
    <property type="evidence" value="ECO:0007669"/>
    <property type="project" value="UniProtKB-EC"/>
</dbReference>
<feature type="transmembrane region" description="Helical" evidence="19">
    <location>
        <begin position="21"/>
        <end position="39"/>
    </location>
</feature>
<evidence type="ECO:0000256" key="16">
    <source>
        <dbReference type="PIRSR" id="PIRSR637359-1"/>
    </source>
</evidence>
<feature type="domain" description="Heparan sulphate-N-deacetylase deacetylase" evidence="21">
    <location>
        <begin position="278"/>
        <end position="482"/>
    </location>
</feature>
<evidence type="ECO:0000256" key="11">
    <source>
        <dbReference type="ARBA" id="ARBA00023034"/>
    </source>
</evidence>
<dbReference type="InterPro" id="IPR021930">
    <property type="entry name" value="Heparan_SO4_deacetylase_dom"/>
</dbReference>
<keyword evidence="24" id="KW-1185">Reference proteome</keyword>
<evidence type="ECO:0000256" key="5">
    <source>
        <dbReference type="ARBA" id="ARBA00012979"/>
    </source>
</evidence>
<comment type="pathway">
    <text evidence="2">Glycan metabolism; heparin biosynthesis.</text>
</comment>
<keyword evidence="12 19" id="KW-0472">Membrane</keyword>
<evidence type="ECO:0000256" key="12">
    <source>
        <dbReference type="ARBA" id="ARBA00023136"/>
    </source>
</evidence>
<dbReference type="EMBL" id="CAJFCJ010000006">
    <property type="protein sequence ID" value="CAD5116612.1"/>
    <property type="molecule type" value="Genomic_DNA"/>
</dbReference>
<evidence type="ECO:0000259" key="21">
    <source>
        <dbReference type="Pfam" id="PF12062"/>
    </source>
</evidence>
<dbReference type="SUPFAM" id="SSF52540">
    <property type="entry name" value="P-loop containing nucleoside triphosphate hydrolases"/>
    <property type="match status" value="1"/>
</dbReference>
<dbReference type="InterPro" id="IPR027417">
    <property type="entry name" value="P-loop_NTPase"/>
</dbReference>
<evidence type="ECO:0000256" key="9">
    <source>
        <dbReference type="ARBA" id="ARBA00022968"/>
    </source>
</evidence>
<keyword evidence="14" id="KW-0325">Glycoprotein</keyword>
<keyword evidence="8" id="KW-0378">Hydrolase</keyword>
<sequence length="852" mass="99713">MELRKLCQKVLFIIRKKLFKNFRLLIGLLAVFSILIGYWPPSPGDGCPSEKTYLKDDFRGWMENHSMNADNKVLLLAESSLSHEAISILNTLESWKIRVKMLAADKNIPTLAHRGRAKYSAIIFQKIKRYYLMDSWNRKLLETYCQDFSVGIIFFTPGNESFKNNIYGLQTQIVTPVYDYTLVKNPLLRISKHGAKIKKVPGNSWTAFTNTSFQTVATATTGKGENIKTWTVAAFEDRIIKKFYIGNSFSSFWVHRLLLMDALCYLSADRSLCTTLKRYVLIDVDDIFVGKQGSRLTEEDVEAMIKVQTVWNRDYLNNFKFNLGFSAYWYMEQGDSEEIKGDQLLIKVKDQFQWFPHMYKHTQPHKLNLSELENYMLLNKAWARKHNIKFDTFYSVPPHHSGVYPVHKELYESWKKIWNIQVTSTEEYPHLRPSKFRRGFIHSGIRVLPRQTCGLYTHTVKLFEYPGGFRRLLSSIAGGELFRTFVDNPVSIFMTHMSNYGRDRLALYTFTAVFDWLKCWTNLKFIQTSPINMANYYFNLFPEEIDPIWFDPCKDQRHFKIWSSKKSCGQLPDVIILGPQKTGTTALLTFLDLHKSIKVSKKSPNHFEETQFLSGKDYFNGLDFYRSYWPPQNNSDTLQIDKSSTYFHSELAPRRAYALVPSAKLIVLALEPGERAYSWYQHQRAHKDRTAETYTFDEVLEADETSMKSLRDLKKHCLNPGHYSQHIEKWLLFYPSSQLLLADGNELKRNPVKTLQIVQEFLDLETLDFAELLVYDPVKQFYCVRENNKKKCLGKSKGRKYEEMSQRARQFLNSYYKKHNANLVRLLKKISKELPSWLEALSQQNEDEEKIV</sequence>
<dbReference type="GO" id="GO:0019213">
    <property type="term" value="F:deacetylase activity"/>
    <property type="evidence" value="ECO:0007669"/>
    <property type="project" value="TreeGrafter"/>
</dbReference>
<evidence type="ECO:0000256" key="10">
    <source>
        <dbReference type="ARBA" id="ARBA00022989"/>
    </source>
</evidence>
<dbReference type="AlphaFoldDB" id="A0A7I8VLM9"/>
<reference evidence="23 24" key="1">
    <citation type="submission" date="2020-08" db="EMBL/GenBank/DDBJ databases">
        <authorList>
            <person name="Hejnol A."/>
        </authorList>
    </citation>
    <scope>NUCLEOTIDE SEQUENCE [LARGE SCALE GENOMIC DNA]</scope>
</reference>
<keyword evidence="13 18" id="KW-1015">Disulfide bond</keyword>
<dbReference type="EC" id="2.8.2.8" evidence="5"/>
<evidence type="ECO:0000256" key="3">
    <source>
        <dbReference type="ARBA" id="ARBA00005093"/>
    </source>
</evidence>
<gene>
    <name evidence="23" type="ORF">DGYR_LOCUS5217</name>
</gene>
<evidence type="ECO:0000313" key="24">
    <source>
        <dbReference type="Proteomes" id="UP000549394"/>
    </source>
</evidence>
<evidence type="ECO:0000256" key="2">
    <source>
        <dbReference type="ARBA" id="ARBA00004841"/>
    </source>
</evidence>
<feature type="active site" description="For sulfotransferase activity" evidence="16">
    <location>
        <position position="581"/>
    </location>
</feature>
<dbReference type="Pfam" id="PF25119">
    <property type="entry name" value="HSNSD_N"/>
    <property type="match status" value="1"/>
</dbReference>
<keyword evidence="11" id="KW-0333">Golgi apparatus</keyword>
<organism evidence="23 24">
    <name type="scientific">Dimorphilus gyrociliatus</name>
    <dbReference type="NCBI Taxonomy" id="2664684"/>
    <lineage>
        <taxon>Eukaryota</taxon>
        <taxon>Metazoa</taxon>
        <taxon>Spiralia</taxon>
        <taxon>Lophotrochozoa</taxon>
        <taxon>Annelida</taxon>
        <taxon>Polychaeta</taxon>
        <taxon>Polychaeta incertae sedis</taxon>
        <taxon>Dinophilidae</taxon>
        <taxon>Dimorphilus</taxon>
    </lineage>
</organism>
<evidence type="ECO:0000259" key="20">
    <source>
        <dbReference type="Pfam" id="PF00685"/>
    </source>
</evidence>
<accession>A0A7I8VLM9</accession>
<keyword evidence="6" id="KW-0808">Transferase</keyword>
<evidence type="ECO:0000256" key="4">
    <source>
        <dbReference type="ARBA" id="ARBA00010420"/>
    </source>
</evidence>
<comment type="pathway">
    <text evidence="3">Glycan metabolism; heparan sulfate biosynthesis.</text>
</comment>
<dbReference type="GO" id="GO:0016787">
    <property type="term" value="F:hydrolase activity"/>
    <property type="evidence" value="ECO:0007669"/>
    <property type="project" value="UniProtKB-KW"/>
</dbReference>
<protein>
    <recommendedName>
        <fullName evidence="5">[heparan sulfate]-glucosamine N-sulfotransferase</fullName>
        <ecNumber evidence="5">2.8.2.8</ecNumber>
    </recommendedName>
</protein>
<dbReference type="OrthoDB" id="8958249at2759"/>
<comment type="caution">
    <text evidence="23">The sequence shown here is derived from an EMBL/GenBank/DDBJ whole genome shotgun (WGS) entry which is preliminary data.</text>
</comment>
<feature type="binding site" evidence="17">
    <location>
        <position position="678"/>
    </location>
    <ligand>
        <name>3'-phosphoadenylyl sulfate</name>
        <dbReference type="ChEBI" id="CHEBI:58339"/>
    </ligand>
</feature>
<evidence type="ECO:0000256" key="13">
    <source>
        <dbReference type="ARBA" id="ARBA00023157"/>
    </source>
</evidence>
<feature type="disulfide bond" evidence="18">
    <location>
        <begin position="783"/>
        <end position="792"/>
    </location>
</feature>
<dbReference type="UniPathway" id="UPA00862"/>
<feature type="binding site" evidence="17">
    <location>
        <position position="782"/>
    </location>
    <ligand>
        <name>3'-phosphoadenylyl sulfate</name>
        <dbReference type="ChEBI" id="CHEBI:58339"/>
    </ligand>
</feature>
<comment type="subcellular location">
    <subcellularLocation>
        <location evidence="1">Golgi apparatus membrane</location>
        <topology evidence="1">Single-pass type II membrane protein</topology>
    </subcellularLocation>
</comment>
<proteinExistence type="inferred from homology"/>
<comment type="similarity">
    <text evidence="4">Belongs to the sulfotransferase 1 family. NDST subfamily.</text>
</comment>
<dbReference type="PANTHER" id="PTHR10605">
    <property type="entry name" value="HEPARAN SULFATE SULFOTRANSFERASE"/>
    <property type="match status" value="1"/>
</dbReference>
<keyword evidence="9" id="KW-0735">Signal-anchor</keyword>
<dbReference type="UniPathway" id="UPA00756"/>
<evidence type="ECO:0000256" key="6">
    <source>
        <dbReference type="ARBA" id="ARBA00022679"/>
    </source>
</evidence>
<dbReference type="PANTHER" id="PTHR10605:SF56">
    <property type="entry name" value="BIFUNCTIONAL HEPARAN SULFATE N-DEACETYLASE_N-SULFOTRANSFERASE"/>
    <property type="match status" value="1"/>
</dbReference>
<evidence type="ECO:0000256" key="7">
    <source>
        <dbReference type="ARBA" id="ARBA00022692"/>
    </source>
</evidence>
<dbReference type="Pfam" id="PF00685">
    <property type="entry name" value="Sulfotransfer_1"/>
    <property type="match status" value="1"/>
</dbReference>
<dbReference type="Proteomes" id="UP000549394">
    <property type="component" value="Unassembled WGS sequence"/>
</dbReference>
<dbReference type="InterPro" id="IPR056793">
    <property type="entry name" value="HSNSD_N"/>
</dbReference>
<evidence type="ECO:0000256" key="17">
    <source>
        <dbReference type="PIRSR" id="PIRSR637359-2"/>
    </source>
</evidence>
<dbReference type="GO" id="GO:0000139">
    <property type="term" value="C:Golgi membrane"/>
    <property type="evidence" value="ECO:0007669"/>
    <property type="project" value="UniProtKB-SubCell"/>
</dbReference>
<evidence type="ECO:0000256" key="19">
    <source>
        <dbReference type="SAM" id="Phobius"/>
    </source>
</evidence>
<dbReference type="GO" id="GO:0015012">
    <property type="term" value="P:heparan sulfate proteoglycan biosynthetic process"/>
    <property type="evidence" value="ECO:0007669"/>
    <property type="project" value="UniProtKB-UniPathway"/>
</dbReference>
<dbReference type="Pfam" id="PF12062">
    <property type="entry name" value="HSNSD-CE"/>
    <property type="match status" value="1"/>
</dbReference>
<keyword evidence="10 19" id="KW-1133">Transmembrane helix</keyword>
<dbReference type="InterPro" id="IPR037359">
    <property type="entry name" value="NST/OST"/>
</dbReference>
<evidence type="ECO:0000256" key="1">
    <source>
        <dbReference type="ARBA" id="ARBA00004323"/>
    </source>
</evidence>
<dbReference type="Gene3D" id="3.40.50.300">
    <property type="entry name" value="P-loop containing nucleotide triphosphate hydrolases"/>
    <property type="match status" value="1"/>
</dbReference>
<evidence type="ECO:0000256" key="14">
    <source>
        <dbReference type="ARBA" id="ARBA00023180"/>
    </source>
</evidence>
<dbReference type="InterPro" id="IPR000863">
    <property type="entry name" value="Sulfotransferase_dom"/>
</dbReference>
<evidence type="ECO:0000259" key="22">
    <source>
        <dbReference type="Pfam" id="PF25119"/>
    </source>
</evidence>
<keyword evidence="7 19" id="KW-0812">Transmembrane</keyword>
<evidence type="ECO:0000256" key="18">
    <source>
        <dbReference type="PIRSR" id="PIRSR637359-3"/>
    </source>
</evidence>
<feature type="domain" description="Sulfotransferase" evidence="20">
    <location>
        <begin position="572"/>
        <end position="819"/>
    </location>
</feature>